<dbReference type="AlphaFoldDB" id="A0AAP2Q8A2"/>
<protein>
    <recommendedName>
        <fullName evidence="3">Lipoprotein</fullName>
    </recommendedName>
</protein>
<reference evidence="1" key="1">
    <citation type="submission" date="2021-10" db="EMBL/GenBank/DDBJ databases">
        <title>Collection of gut derived symbiotic bacterial strains cultured from healthy donors.</title>
        <authorList>
            <person name="Lin H."/>
            <person name="Littmann E."/>
            <person name="Kohout C."/>
            <person name="Pamer E.G."/>
        </authorList>
    </citation>
    <scope>NUCLEOTIDE SEQUENCE</scope>
    <source>
        <strain evidence="1">DFI.2.94</strain>
    </source>
</reference>
<sequence length="163" mass="18921">MKKRVFLIWSILAIAVIPLLVGCGDDEKQEENQDFPYYADIGEEEQIVLELDSVPAYIYEYYRQYVFICYSEHADKYFADPDAYPELKEDIEAHRIGVSFSDIKDIVGKQGTSLGNKVYISASITNNRTKYFPPGYFMDIGWDPLYADEPKAYLKNITRRNQD</sequence>
<dbReference type="RefSeq" id="WP_158532772.1">
    <property type="nucleotide sequence ID" value="NZ_JADMVU010000025.1"/>
</dbReference>
<proteinExistence type="predicted"/>
<name>A0AAP2Q8A2_PARDI</name>
<gene>
    <name evidence="1" type="ORF">LI194_12805</name>
</gene>
<dbReference type="Proteomes" id="UP001198806">
    <property type="component" value="Unassembled WGS sequence"/>
</dbReference>
<accession>A0AAP2Q8A2</accession>
<organism evidence="1 2">
    <name type="scientific">Parabacteroides distasonis</name>
    <dbReference type="NCBI Taxonomy" id="823"/>
    <lineage>
        <taxon>Bacteria</taxon>
        <taxon>Pseudomonadati</taxon>
        <taxon>Bacteroidota</taxon>
        <taxon>Bacteroidia</taxon>
        <taxon>Bacteroidales</taxon>
        <taxon>Tannerellaceae</taxon>
        <taxon>Parabacteroides</taxon>
    </lineage>
</organism>
<dbReference type="PROSITE" id="PS51257">
    <property type="entry name" value="PROKAR_LIPOPROTEIN"/>
    <property type="match status" value="1"/>
</dbReference>
<evidence type="ECO:0000313" key="1">
    <source>
        <dbReference type="EMBL" id="MCB6518675.1"/>
    </source>
</evidence>
<dbReference type="EMBL" id="JAJCNI010000014">
    <property type="protein sequence ID" value="MCB6518675.1"/>
    <property type="molecule type" value="Genomic_DNA"/>
</dbReference>
<evidence type="ECO:0000313" key="2">
    <source>
        <dbReference type="Proteomes" id="UP001198806"/>
    </source>
</evidence>
<evidence type="ECO:0008006" key="3">
    <source>
        <dbReference type="Google" id="ProtNLM"/>
    </source>
</evidence>
<comment type="caution">
    <text evidence="1">The sequence shown here is derived from an EMBL/GenBank/DDBJ whole genome shotgun (WGS) entry which is preliminary data.</text>
</comment>